<feature type="compositionally biased region" description="Low complexity" evidence="4">
    <location>
        <begin position="30"/>
        <end position="41"/>
    </location>
</feature>
<reference evidence="6 7" key="1">
    <citation type="submission" date="2022-12" db="EMBL/GenBank/DDBJ databases">
        <title>Chromosome-level genome assembly of true bugs.</title>
        <authorList>
            <person name="Ma L."/>
            <person name="Li H."/>
        </authorList>
    </citation>
    <scope>NUCLEOTIDE SEQUENCE [LARGE SCALE GENOMIC DNA]</scope>
    <source>
        <strain evidence="6">Lab_2022b</strain>
    </source>
</reference>
<gene>
    <name evidence="6" type="ORF">O3M35_003794</name>
</gene>
<comment type="caution">
    <text evidence="6">The sequence shown here is derived from an EMBL/GenBank/DDBJ whole genome shotgun (WGS) entry which is preliminary data.</text>
</comment>
<feature type="compositionally biased region" description="Polar residues" evidence="4">
    <location>
        <begin position="353"/>
        <end position="364"/>
    </location>
</feature>
<evidence type="ECO:0000256" key="1">
    <source>
        <dbReference type="ARBA" id="ARBA00004123"/>
    </source>
</evidence>
<feature type="compositionally biased region" description="Basic and acidic residues" evidence="4">
    <location>
        <begin position="92"/>
        <end position="107"/>
    </location>
</feature>
<dbReference type="AlphaFoldDB" id="A0AAW1CKA5"/>
<evidence type="ECO:0000256" key="2">
    <source>
        <dbReference type="ARBA" id="ARBA00009200"/>
    </source>
</evidence>
<accession>A0AAW1CKA5</accession>
<feature type="region of interest" description="Disordered" evidence="4">
    <location>
        <begin position="344"/>
        <end position="522"/>
    </location>
</feature>
<feature type="compositionally biased region" description="Polar residues" evidence="4">
    <location>
        <begin position="622"/>
        <end position="643"/>
    </location>
</feature>
<evidence type="ECO:0000259" key="5">
    <source>
        <dbReference type="Pfam" id="PF11502"/>
    </source>
</evidence>
<name>A0AAW1CKA5_9HEMI</name>
<dbReference type="Pfam" id="PF11502">
    <property type="entry name" value="BCL9"/>
    <property type="match status" value="1"/>
</dbReference>
<organism evidence="6 7">
    <name type="scientific">Rhynocoris fuscipes</name>
    <dbReference type="NCBI Taxonomy" id="488301"/>
    <lineage>
        <taxon>Eukaryota</taxon>
        <taxon>Metazoa</taxon>
        <taxon>Ecdysozoa</taxon>
        <taxon>Arthropoda</taxon>
        <taxon>Hexapoda</taxon>
        <taxon>Insecta</taxon>
        <taxon>Pterygota</taxon>
        <taxon>Neoptera</taxon>
        <taxon>Paraneoptera</taxon>
        <taxon>Hemiptera</taxon>
        <taxon>Heteroptera</taxon>
        <taxon>Panheteroptera</taxon>
        <taxon>Cimicomorpha</taxon>
        <taxon>Reduviidae</taxon>
        <taxon>Harpactorinae</taxon>
        <taxon>Harpactorini</taxon>
        <taxon>Rhynocoris</taxon>
    </lineage>
</organism>
<feature type="compositionally biased region" description="Low complexity" evidence="4">
    <location>
        <begin position="506"/>
        <end position="520"/>
    </location>
</feature>
<feature type="compositionally biased region" description="Polar residues" evidence="4">
    <location>
        <begin position="58"/>
        <end position="79"/>
    </location>
</feature>
<dbReference type="InterPro" id="IPR013083">
    <property type="entry name" value="Znf_RING/FYVE/PHD"/>
</dbReference>
<sequence length="1061" mass="110832">MIKDKQPAVAAKKKGNGGDSNNGTMGNGGNTTSTGGNVTVGIESGNTGTTSDVKEASNDGNQTLTGNNNQISNAGSGTSEVKEEPDETEPQDSLHDSHDSPIDDVHRSPTLQQHPPDNSNKEVLSSSLPCKNNTKSENGDNNESTFRNESCDVVESVSVGVGVGTGGVQPLASNVPKQPVSLDAQYMQQQSQIFVFSTALANKAAEAVIQGHFASIIAYHCSQPRTKKYLEGSNRAVGGMMGGQCGGNNTGSGPINIDQASGPNIKGTGGLNNHHQMMPGHVLSEAMMAPLSDVTQDMNLSTPQPLAGVKVPDENLTPQQRQHREEQLATLRKMQQILFPEALSGEEGPPQEQPQSTTHDTNIDLNKGAAGTGDWHKLQMQMYEEQKGRSKNGSNTSCNTNNGGGGRGNSGGPPPSYQQATRSASVPIALQSPSPASPNNTTSNLSLPSPRTCSGGINSPHPSDKVPPSPAQVRAAGASSNPPTPLSTHHLSPKHKDKMSAPNDFSPSSNTSAQNSQQSPVESLYCRAVGQKGGQGGKEPNLMPVPSPQQIQYLNTFEGQELTIQKQPNTSLKEPSQKSPPMCVGVSANTSLENVVPSNNDKVSSSSPGHGSGTPDIVGSSRGFSSDLESSATDKGSQAQQMPLQRKMEPSNFSTSPHSNERCHMGVFMSGKCGVGGVPGVYMDQSVMTGKCPTNNPQGPGGPPQQQEKELGPGYSCIGPDNVPLNPNRSVVPTPGKGSHFDPISSLAQMSQQLTNSVPSSPAAQPISNMHQGMGYNTGGPNQMLMGEPMHHMGGPSQGPMQHFNPRGQCSTTMGPAMSVSPKMLQGYPMSQRPMPRMGGYNGASIQVKPNAPNTIQYLPSRGQPGGPTNVGVGVSVGVGGGGPGQVPPRGAPSLDFLQRFSSPLSNLDAKLPTHNLQYFPNNYPQGNMGDMGMCPGGMRAGMRTNNQGGMLRLQGPGVPSPAQMSPIGYGSSDGFQPNCQLLGGGPGPGKGMAPDASQPLPPSMGQANNFKNSTFIGPTTADPNYAQQFHNFQQQLYATNTRGQLGAQGMPPGQHYFVPK</sequence>
<evidence type="ECO:0000256" key="4">
    <source>
        <dbReference type="SAM" id="MobiDB-lite"/>
    </source>
</evidence>
<dbReference type="InterPro" id="IPR024670">
    <property type="entry name" value="BCL9_beta-catenin-bd_dom"/>
</dbReference>
<feature type="region of interest" description="Disordered" evidence="4">
    <location>
        <begin position="300"/>
        <end position="326"/>
    </location>
</feature>
<feature type="compositionally biased region" description="Gly residues" evidence="4">
    <location>
        <begin position="402"/>
        <end position="411"/>
    </location>
</feature>
<proteinExistence type="inferred from homology"/>
<comment type="subcellular location">
    <subcellularLocation>
        <location evidence="1">Nucleus</location>
    </subcellularLocation>
</comment>
<dbReference type="GO" id="GO:0005634">
    <property type="term" value="C:nucleus"/>
    <property type="evidence" value="ECO:0007669"/>
    <property type="project" value="UniProtKB-SubCell"/>
</dbReference>
<comment type="similarity">
    <text evidence="2">Belongs to the BCL9 family.</text>
</comment>
<feature type="compositionally biased region" description="Polar residues" evidence="4">
    <location>
        <begin position="109"/>
        <end position="147"/>
    </location>
</feature>
<dbReference type="EMBL" id="JAPXFL010000013">
    <property type="protein sequence ID" value="KAK9497890.1"/>
    <property type="molecule type" value="Genomic_DNA"/>
</dbReference>
<feature type="compositionally biased region" description="Polar residues" evidence="4">
    <location>
        <begin position="594"/>
        <end position="603"/>
    </location>
</feature>
<feature type="compositionally biased region" description="Low complexity" evidence="4">
    <location>
        <begin position="392"/>
        <end position="401"/>
    </location>
</feature>
<feature type="compositionally biased region" description="Polar residues" evidence="4">
    <location>
        <begin position="478"/>
        <end position="490"/>
    </location>
</feature>
<dbReference type="Proteomes" id="UP001461498">
    <property type="component" value="Unassembled WGS sequence"/>
</dbReference>
<feature type="region of interest" description="Disordered" evidence="4">
    <location>
        <begin position="691"/>
        <end position="718"/>
    </location>
</feature>
<feature type="region of interest" description="Disordered" evidence="4">
    <location>
        <begin position="594"/>
        <end position="659"/>
    </location>
</feature>
<feature type="compositionally biased region" description="Low complexity" evidence="4">
    <location>
        <begin position="432"/>
        <end position="450"/>
    </location>
</feature>
<feature type="compositionally biased region" description="Gly residues" evidence="4">
    <location>
        <begin position="17"/>
        <end position="29"/>
    </location>
</feature>
<dbReference type="Gene3D" id="3.30.40.10">
    <property type="entry name" value="Zinc/RING finger domain, C3HC4 (zinc finger)"/>
    <property type="match status" value="1"/>
</dbReference>
<evidence type="ECO:0000313" key="7">
    <source>
        <dbReference type="Proteomes" id="UP001461498"/>
    </source>
</evidence>
<keyword evidence="3" id="KW-0539">Nucleus</keyword>
<feature type="domain" description="B-cell lymphoma 9 beta-catenin binding" evidence="5">
    <location>
        <begin position="315"/>
        <end position="352"/>
    </location>
</feature>
<evidence type="ECO:0000313" key="6">
    <source>
        <dbReference type="EMBL" id="KAK9497890.1"/>
    </source>
</evidence>
<protein>
    <recommendedName>
        <fullName evidence="5">B-cell lymphoma 9 beta-catenin binding domain-containing protein</fullName>
    </recommendedName>
</protein>
<evidence type="ECO:0000256" key="3">
    <source>
        <dbReference type="ARBA" id="ARBA00023242"/>
    </source>
</evidence>
<feature type="compositionally biased region" description="Polar residues" evidence="4">
    <location>
        <begin position="451"/>
        <end position="461"/>
    </location>
</feature>
<feature type="region of interest" description="Disordered" evidence="4">
    <location>
        <begin position="566"/>
        <end position="585"/>
    </location>
</feature>
<feature type="compositionally biased region" description="Polar residues" evidence="4">
    <location>
        <begin position="566"/>
        <end position="579"/>
    </location>
</feature>
<keyword evidence="7" id="KW-1185">Reference proteome</keyword>
<feature type="region of interest" description="Disordered" evidence="4">
    <location>
        <begin position="1"/>
        <end position="147"/>
    </location>
</feature>